<dbReference type="Proteomes" id="UP000002051">
    <property type="component" value="Chromosome 2"/>
</dbReference>
<gene>
    <name evidence="3" type="ordered locus">MTR_2g049690</name>
</gene>
<dbReference type="EMBL" id="CM001218">
    <property type="protein sequence ID" value="AES65837.1"/>
    <property type="molecule type" value="Genomic_DNA"/>
</dbReference>
<dbReference type="GO" id="GO:0006310">
    <property type="term" value="P:DNA recombination"/>
    <property type="evidence" value="ECO:0007669"/>
    <property type="project" value="UniProtKB-KW"/>
</dbReference>
<dbReference type="InterPro" id="IPR010285">
    <property type="entry name" value="DNA_helicase_pif1-like_DEAD"/>
</dbReference>
<dbReference type="STRING" id="3880.G7IIX3"/>
<comment type="cofactor">
    <cofactor evidence="1">
        <name>Mg(2+)</name>
        <dbReference type="ChEBI" id="CHEBI:18420"/>
    </cofactor>
</comment>
<dbReference type="GO" id="GO:0006281">
    <property type="term" value="P:DNA repair"/>
    <property type="evidence" value="ECO:0007669"/>
    <property type="project" value="UniProtKB-KW"/>
</dbReference>
<dbReference type="GO" id="GO:0043139">
    <property type="term" value="F:5'-3' DNA helicase activity"/>
    <property type="evidence" value="ECO:0007669"/>
    <property type="project" value="UniProtKB-EC"/>
</dbReference>
<keyword evidence="5" id="KW-1185">Reference proteome</keyword>
<reference evidence="4" key="3">
    <citation type="submission" date="2015-04" db="UniProtKB">
        <authorList>
            <consortium name="EnsemblPlants"/>
        </authorList>
    </citation>
    <scope>IDENTIFICATION</scope>
    <source>
        <strain evidence="4">cv. Jemalong A17</strain>
    </source>
</reference>
<evidence type="ECO:0000313" key="3">
    <source>
        <dbReference type="EMBL" id="AES65837.1"/>
    </source>
</evidence>
<evidence type="ECO:0000313" key="4">
    <source>
        <dbReference type="EnsemblPlants" id="AES65837"/>
    </source>
</evidence>
<organism evidence="3 5">
    <name type="scientific">Medicago truncatula</name>
    <name type="common">Barrel medic</name>
    <name type="synonym">Medicago tribuloides</name>
    <dbReference type="NCBI Taxonomy" id="3880"/>
    <lineage>
        <taxon>Eukaryota</taxon>
        <taxon>Viridiplantae</taxon>
        <taxon>Streptophyta</taxon>
        <taxon>Embryophyta</taxon>
        <taxon>Tracheophyta</taxon>
        <taxon>Spermatophyta</taxon>
        <taxon>Magnoliopsida</taxon>
        <taxon>eudicotyledons</taxon>
        <taxon>Gunneridae</taxon>
        <taxon>Pentapetalae</taxon>
        <taxon>rosids</taxon>
        <taxon>fabids</taxon>
        <taxon>Fabales</taxon>
        <taxon>Fabaceae</taxon>
        <taxon>Papilionoideae</taxon>
        <taxon>50 kb inversion clade</taxon>
        <taxon>NPAAA clade</taxon>
        <taxon>Hologalegina</taxon>
        <taxon>IRL clade</taxon>
        <taxon>Trifolieae</taxon>
        <taxon>Medicago</taxon>
    </lineage>
</organism>
<keyword evidence="1" id="KW-0234">DNA repair</keyword>
<feature type="domain" description="DNA helicase Pif1-like DEAD-box helicase" evidence="2">
    <location>
        <begin position="91"/>
        <end position="244"/>
    </location>
</feature>
<dbReference type="GO" id="GO:0005524">
    <property type="term" value="F:ATP binding"/>
    <property type="evidence" value="ECO:0007669"/>
    <property type="project" value="UniProtKB-KW"/>
</dbReference>
<dbReference type="EnsemblPlants" id="AES65837">
    <property type="protein sequence ID" value="AES65837"/>
    <property type="gene ID" value="MTR_2g049690"/>
</dbReference>
<keyword evidence="1" id="KW-0378">Hydrolase</keyword>
<keyword evidence="1" id="KW-0547">Nucleotide-binding</keyword>
<keyword evidence="1" id="KW-0233">DNA recombination</keyword>
<dbReference type="Pfam" id="PF05970">
    <property type="entry name" value="PIF1"/>
    <property type="match status" value="1"/>
</dbReference>
<keyword evidence="1 3" id="KW-0347">Helicase</keyword>
<dbReference type="eggNOG" id="KOG0987">
    <property type="taxonomic scope" value="Eukaryota"/>
</dbReference>
<reference evidence="3 5" key="2">
    <citation type="journal article" date="2014" name="BMC Genomics">
        <title>An improved genome release (version Mt4.0) for the model legume Medicago truncatula.</title>
        <authorList>
            <person name="Tang H."/>
            <person name="Krishnakumar V."/>
            <person name="Bidwell S."/>
            <person name="Rosen B."/>
            <person name="Chan A."/>
            <person name="Zhou S."/>
            <person name="Gentzbittel L."/>
            <person name="Childs K.L."/>
            <person name="Yandell M."/>
            <person name="Gundlach H."/>
            <person name="Mayer K.F."/>
            <person name="Schwartz D.C."/>
            <person name="Town C.D."/>
        </authorList>
    </citation>
    <scope>GENOME REANNOTATION</scope>
    <source>
        <strain evidence="4 5">cv. Jemalong A17</strain>
    </source>
</reference>
<accession>G7IIX3</accession>
<reference evidence="3 5" key="1">
    <citation type="journal article" date="2011" name="Nature">
        <title>The Medicago genome provides insight into the evolution of rhizobial symbioses.</title>
        <authorList>
            <person name="Young N.D."/>
            <person name="Debelle F."/>
            <person name="Oldroyd G.E."/>
            <person name="Geurts R."/>
            <person name="Cannon S.B."/>
            <person name="Udvardi M.K."/>
            <person name="Benedito V.A."/>
            <person name="Mayer K.F."/>
            <person name="Gouzy J."/>
            <person name="Schoof H."/>
            <person name="Van de Peer Y."/>
            <person name="Proost S."/>
            <person name="Cook D.R."/>
            <person name="Meyers B.C."/>
            <person name="Spannagl M."/>
            <person name="Cheung F."/>
            <person name="De Mita S."/>
            <person name="Krishnakumar V."/>
            <person name="Gundlach H."/>
            <person name="Zhou S."/>
            <person name="Mudge J."/>
            <person name="Bharti A.K."/>
            <person name="Murray J.D."/>
            <person name="Naoumkina M.A."/>
            <person name="Rosen B."/>
            <person name="Silverstein K.A."/>
            <person name="Tang H."/>
            <person name="Rombauts S."/>
            <person name="Zhao P.X."/>
            <person name="Zhou P."/>
            <person name="Barbe V."/>
            <person name="Bardou P."/>
            <person name="Bechner M."/>
            <person name="Bellec A."/>
            <person name="Berger A."/>
            <person name="Berges H."/>
            <person name="Bidwell S."/>
            <person name="Bisseling T."/>
            <person name="Choisne N."/>
            <person name="Couloux A."/>
            <person name="Denny R."/>
            <person name="Deshpande S."/>
            <person name="Dai X."/>
            <person name="Doyle J.J."/>
            <person name="Dudez A.M."/>
            <person name="Farmer A.D."/>
            <person name="Fouteau S."/>
            <person name="Franken C."/>
            <person name="Gibelin C."/>
            <person name="Gish J."/>
            <person name="Goldstein S."/>
            <person name="Gonzalez A.J."/>
            <person name="Green P.J."/>
            <person name="Hallab A."/>
            <person name="Hartog M."/>
            <person name="Hua A."/>
            <person name="Humphray S.J."/>
            <person name="Jeong D.H."/>
            <person name="Jing Y."/>
            <person name="Jocker A."/>
            <person name="Kenton S.M."/>
            <person name="Kim D.J."/>
            <person name="Klee K."/>
            <person name="Lai H."/>
            <person name="Lang C."/>
            <person name="Lin S."/>
            <person name="Macmil S.L."/>
            <person name="Magdelenat G."/>
            <person name="Matthews L."/>
            <person name="McCorrison J."/>
            <person name="Monaghan E.L."/>
            <person name="Mun J.H."/>
            <person name="Najar F.Z."/>
            <person name="Nicholson C."/>
            <person name="Noirot C."/>
            <person name="O'Bleness M."/>
            <person name="Paule C.R."/>
            <person name="Poulain J."/>
            <person name="Prion F."/>
            <person name="Qin B."/>
            <person name="Qu C."/>
            <person name="Retzel E.F."/>
            <person name="Riddle C."/>
            <person name="Sallet E."/>
            <person name="Samain S."/>
            <person name="Samson N."/>
            <person name="Sanders I."/>
            <person name="Saurat O."/>
            <person name="Scarpelli C."/>
            <person name="Schiex T."/>
            <person name="Segurens B."/>
            <person name="Severin A.J."/>
            <person name="Sherrier D.J."/>
            <person name="Shi R."/>
            <person name="Sims S."/>
            <person name="Singer S.R."/>
            <person name="Sinharoy S."/>
            <person name="Sterck L."/>
            <person name="Viollet A."/>
            <person name="Wang B.B."/>
            <person name="Wang K."/>
            <person name="Wang M."/>
            <person name="Wang X."/>
            <person name="Warfsmann J."/>
            <person name="Weissenbach J."/>
            <person name="White D.D."/>
            <person name="White J.D."/>
            <person name="Wiley G.B."/>
            <person name="Wincker P."/>
            <person name="Xing Y."/>
            <person name="Yang L."/>
            <person name="Yao Z."/>
            <person name="Ying F."/>
            <person name="Zhai J."/>
            <person name="Zhou L."/>
            <person name="Zuber A."/>
            <person name="Denarie J."/>
            <person name="Dixon R.A."/>
            <person name="May G.D."/>
            <person name="Schwartz D.C."/>
            <person name="Rogers J."/>
            <person name="Quetier F."/>
            <person name="Town C.D."/>
            <person name="Roe B.A."/>
        </authorList>
    </citation>
    <scope>NUCLEOTIDE SEQUENCE [LARGE SCALE GENOMIC DNA]</scope>
    <source>
        <strain evidence="3">A17</strain>
        <strain evidence="4 5">cv. Jemalong A17</strain>
    </source>
</reference>
<dbReference type="Gene3D" id="3.40.50.300">
    <property type="entry name" value="P-loop containing nucleotide triphosphate hydrolases"/>
    <property type="match status" value="1"/>
</dbReference>
<evidence type="ECO:0000313" key="5">
    <source>
        <dbReference type="Proteomes" id="UP000002051"/>
    </source>
</evidence>
<protein>
    <recommendedName>
        <fullName evidence="1">ATP-dependent DNA helicase</fullName>
        <ecNumber evidence="1">5.6.2.3</ecNumber>
    </recommendedName>
</protein>
<dbReference type="EC" id="5.6.2.3" evidence="1"/>
<keyword evidence="1" id="KW-0227">DNA damage</keyword>
<evidence type="ECO:0000259" key="2">
    <source>
        <dbReference type="Pfam" id="PF05970"/>
    </source>
</evidence>
<name>G7IIX3_MEDTR</name>
<proteinExistence type="inferred from homology"/>
<comment type="catalytic activity">
    <reaction evidence="1">
        <text>ATP + H2O = ADP + phosphate + H(+)</text>
        <dbReference type="Rhea" id="RHEA:13065"/>
        <dbReference type="ChEBI" id="CHEBI:15377"/>
        <dbReference type="ChEBI" id="CHEBI:15378"/>
        <dbReference type="ChEBI" id="CHEBI:30616"/>
        <dbReference type="ChEBI" id="CHEBI:43474"/>
        <dbReference type="ChEBI" id="CHEBI:456216"/>
        <dbReference type="EC" id="5.6.2.3"/>
    </reaction>
</comment>
<dbReference type="HOGENOM" id="CLU_001324_14_3_1"/>
<dbReference type="GO" id="GO:0016787">
    <property type="term" value="F:hydrolase activity"/>
    <property type="evidence" value="ECO:0007669"/>
    <property type="project" value="UniProtKB-KW"/>
</dbReference>
<dbReference type="GO" id="GO:0000723">
    <property type="term" value="P:telomere maintenance"/>
    <property type="evidence" value="ECO:0007669"/>
    <property type="project" value="InterPro"/>
</dbReference>
<keyword evidence="1" id="KW-0067">ATP-binding</keyword>
<dbReference type="InterPro" id="IPR027417">
    <property type="entry name" value="P-loop_NTPase"/>
</dbReference>
<comment type="similarity">
    <text evidence="1">Belongs to the helicase family.</text>
</comment>
<dbReference type="PANTHER" id="PTHR10492">
    <property type="match status" value="1"/>
</dbReference>
<dbReference type="PaxDb" id="3880-AES65837"/>
<evidence type="ECO:0000256" key="1">
    <source>
        <dbReference type="RuleBase" id="RU363044"/>
    </source>
</evidence>
<sequence length="357" mass="40443">METATTRSIDWKIEFCSFEFLRVVLYEIVTQCSELIIPSEELKQICLKEIDEFLHPNGKALAHYECMPNIIDASSHLYDNLLLVNELSYDCRTAHSQFTIPLDISEESCCRIEKGDKKPVLLIMTSLIIWDKAPMVNRWAFEAFEKTLRDVMSSVIDGSKDSPFGGKTIVFGGDFRNFLHVVSRGGLKTSTTQGKLQETSNAQAHRIETSNAQNVTLRDFECSSFRQETSDAQWILDIGDGKLGCDNDGDAVVEIPYDICIHHSGNLVVDNVSSTYPSLIEAPTFDLVEKVNDYVMSLIPREGNEYFSYDTVCKVDEEVGIDRRWIIIEFLNGIKCFGIPNHILHFKIGVRVTLFLN</sequence>
<dbReference type="PANTHER" id="PTHR10492:SF101">
    <property type="entry name" value="ATP-DEPENDENT DNA HELICASE"/>
    <property type="match status" value="1"/>
</dbReference>
<dbReference type="AlphaFoldDB" id="G7IIX3"/>